<keyword evidence="2" id="KW-0812">Transmembrane</keyword>
<proteinExistence type="predicted"/>
<feature type="transmembrane region" description="Helical" evidence="2">
    <location>
        <begin position="6"/>
        <end position="26"/>
    </location>
</feature>
<sequence length="72" mass="7653">MGMVIVLSLPLILFSVLVGFGCYLFGRAKGRQEVYATAQVFGAPAPPPGAPESNHTTTPPQTHFKHDNSANV</sequence>
<name>A0ABD3UPU1_9LAMI</name>
<dbReference type="EMBL" id="JBJXBP010000001">
    <property type="protein sequence ID" value="KAL3851559.1"/>
    <property type="molecule type" value="Genomic_DNA"/>
</dbReference>
<evidence type="ECO:0000256" key="1">
    <source>
        <dbReference type="SAM" id="MobiDB-lite"/>
    </source>
</evidence>
<comment type="caution">
    <text evidence="3">The sequence shown here is derived from an EMBL/GenBank/DDBJ whole genome shotgun (WGS) entry which is preliminary data.</text>
</comment>
<gene>
    <name evidence="3" type="ORF">ACJIZ3_013441</name>
</gene>
<evidence type="ECO:0000313" key="3">
    <source>
        <dbReference type="EMBL" id="KAL3851559.1"/>
    </source>
</evidence>
<feature type="region of interest" description="Disordered" evidence="1">
    <location>
        <begin position="45"/>
        <end position="72"/>
    </location>
</feature>
<dbReference type="AlphaFoldDB" id="A0ABD3UPU1"/>
<protein>
    <recommendedName>
        <fullName evidence="5">Transmembrane protein</fullName>
    </recommendedName>
</protein>
<evidence type="ECO:0000313" key="4">
    <source>
        <dbReference type="Proteomes" id="UP001634393"/>
    </source>
</evidence>
<dbReference type="Proteomes" id="UP001634393">
    <property type="component" value="Unassembled WGS sequence"/>
</dbReference>
<evidence type="ECO:0008006" key="5">
    <source>
        <dbReference type="Google" id="ProtNLM"/>
    </source>
</evidence>
<evidence type="ECO:0000256" key="2">
    <source>
        <dbReference type="SAM" id="Phobius"/>
    </source>
</evidence>
<reference evidence="3 4" key="1">
    <citation type="submission" date="2024-12" db="EMBL/GenBank/DDBJ databases">
        <title>The unique morphological basis and parallel evolutionary history of personate flowers in Penstemon.</title>
        <authorList>
            <person name="Depatie T.H."/>
            <person name="Wessinger C.A."/>
        </authorList>
    </citation>
    <scope>NUCLEOTIDE SEQUENCE [LARGE SCALE GENOMIC DNA]</scope>
    <source>
        <strain evidence="3">WTNN_2</strain>
        <tissue evidence="3">Leaf</tissue>
    </source>
</reference>
<keyword evidence="2" id="KW-0472">Membrane</keyword>
<keyword evidence="2" id="KW-1133">Transmembrane helix</keyword>
<keyword evidence="4" id="KW-1185">Reference proteome</keyword>
<accession>A0ABD3UPU1</accession>
<organism evidence="3 4">
    <name type="scientific">Penstemon smallii</name>
    <dbReference type="NCBI Taxonomy" id="265156"/>
    <lineage>
        <taxon>Eukaryota</taxon>
        <taxon>Viridiplantae</taxon>
        <taxon>Streptophyta</taxon>
        <taxon>Embryophyta</taxon>
        <taxon>Tracheophyta</taxon>
        <taxon>Spermatophyta</taxon>
        <taxon>Magnoliopsida</taxon>
        <taxon>eudicotyledons</taxon>
        <taxon>Gunneridae</taxon>
        <taxon>Pentapetalae</taxon>
        <taxon>asterids</taxon>
        <taxon>lamiids</taxon>
        <taxon>Lamiales</taxon>
        <taxon>Plantaginaceae</taxon>
        <taxon>Cheloneae</taxon>
        <taxon>Penstemon</taxon>
    </lineage>
</organism>